<dbReference type="Pfam" id="PF04438">
    <property type="entry name" value="zf-HIT"/>
    <property type="match status" value="1"/>
</dbReference>
<accession>A0AAJ5Z056</accession>
<dbReference type="InterPro" id="IPR051639">
    <property type="entry name" value="BCD1"/>
</dbReference>
<reference evidence="10 11" key="1">
    <citation type="submission" date="2023-03" db="EMBL/GenBank/DDBJ databases">
        <title>Mating type loci evolution in Malassezia.</title>
        <authorList>
            <person name="Coelho M.A."/>
        </authorList>
    </citation>
    <scope>NUCLEOTIDE SEQUENCE [LARGE SCALE GENOMIC DNA]</scope>
    <source>
        <strain evidence="10 11">CBS 9725</strain>
    </source>
</reference>
<evidence type="ECO:0000256" key="7">
    <source>
        <dbReference type="PROSITE-ProRule" id="PRU00453"/>
    </source>
</evidence>
<dbReference type="PANTHER" id="PTHR13483">
    <property type="entry name" value="BOX C_D SNORNA PROTEIN 1-RELATED"/>
    <property type="match status" value="1"/>
</dbReference>
<dbReference type="GO" id="GO:0000463">
    <property type="term" value="P:maturation of LSU-rRNA from tricistronic rRNA transcript (SSU-rRNA, 5.8S rRNA, LSU-rRNA)"/>
    <property type="evidence" value="ECO:0007669"/>
    <property type="project" value="TreeGrafter"/>
</dbReference>
<dbReference type="GO" id="GO:0070761">
    <property type="term" value="C:pre-snoRNP complex"/>
    <property type="evidence" value="ECO:0007669"/>
    <property type="project" value="TreeGrafter"/>
</dbReference>
<feature type="compositionally biased region" description="Polar residues" evidence="8">
    <location>
        <begin position="430"/>
        <end position="442"/>
    </location>
</feature>
<dbReference type="EMBL" id="CP119948">
    <property type="protein sequence ID" value="WFD00748.1"/>
    <property type="molecule type" value="Genomic_DNA"/>
</dbReference>
<feature type="region of interest" description="Disordered" evidence="8">
    <location>
        <begin position="387"/>
        <end position="496"/>
    </location>
</feature>
<name>A0AAJ5Z056_9BASI</name>
<comment type="function">
    <text evidence="5">Required for box C/D snoRNAs accumulation involved in snoRNA processing, snoRNA transport to the nucleolus and ribosome biogenesis.</text>
</comment>
<dbReference type="GO" id="GO:0008270">
    <property type="term" value="F:zinc ion binding"/>
    <property type="evidence" value="ECO:0007669"/>
    <property type="project" value="UniProtKB-UniRule"/>
</dbReference>
<gene>
    <name evidence="10" type="primary">BCD1</name>
    <name evidence="10" type="ORF">MYAM1_003500</name>
</gene>
<dbReference type="PROSITE" id="PS51083">
    <property type="entry name" value="ZF_HIT"/>
    <property type="match status" value="1"/>
</dbReference>
<keyword evidence="11" id="KW-1185">Reference proteome</keyword>
<dbReference type="GO" id="GO:0005634">
    <property type="term" value="C:nucleus"/>
    <property type="evidence" value="ECO:0007669"/>
    <property type="project" value="TreeGrafter"/>
</dbReference>
<dbReference type="GO" id="GO:0000492">
    <property type="term" value="P:box C/D snoRNP assembly"/>
    <property type="evidence" value="ECO:0007669"/>
    <property type="project" value="TreeGrafter"/>
</dbReference>
<evidence type="ECO:0000256" key="2">
    <source>
        <dbReference type="ARBA" id="ARBA00022723"/>
    </source>
</evidence>
<dbReference type="InterPro" id="IPR057721">
    <property type="entry name" value="BCD1_alpha/beta"/>
</dbReference>
<dbReference type="AlphaFoldDB" id="A0AAJ5Z056"/>
<comment type="similarity">
    <text evidence="6">Belongs to the BCD1 family.</text>
</comment>
<dbReference type="SUPFAM" id="SSF144232">
    <property type="entry name" value="HIT/MYND zinc finger-like"/>
    <property type="match status" value="1"/>
</dbReference>
<dbReference type="PANTHER" id="PTHR13483:SF3">
    <property type="entry name" value="BOX C_D SNORNA PROTEIN 1"/>
    <property type="match status" value="1"/>
</dbReference>
<evidence type="ECO:0000256" key="1">
    <source>
        <dbReference type="ARBA" id="ARBA00022553"/>
    </source>
</evidence>
<sequence length="496" mass="54476">MRIGVCGVCALNVAKYTCPYCQVVTCSLACNTQHKTQSICARERAAHARREAIGAPSSLLMRGDHDPSRFVSMQGYDYNQMTQDFQFLTQVGHVVSSTGRKLADARMLPDTSKPGAMPRRASGAQQRRDALAKQLGFLKLPTMLLPDGMAKRQQNKTSFDPKRRSFSCTVQCSFPCADGEIDPVRIHGQPLSKALGSCLAAMITPQTQAGKTESNQVTTTSSDKIERMGLAIDPQDSGRLVPDPESLLLLRIYPSRLRNETTPRFLEWWTRKGAALEARSEIETQSEPSSSANPNSFIPQQVLDQVARAHGNYVSTDDQALAWSNAASYVSVRSDDTIESLLRSLPDEFGIVEFPELEVWCKSAVSLAQSRHRLQLYELLASPREGPEVVDKQKDMTTNMKRKVEDPSSSTSKRPRAPQDAQPKHGSQDAIVTTPLQYGGNQEHNDPQARCHSLKHDSQHRLDFDAADSAGNLSAPKVAAPSSSLVGYANSESDSE</sequence>
<evidence type="ECO:0000256" key="6">
    <source>
        <dbReference type="ARBA" id="ARBA00049654"/>
    </source>
</evidence>
<dbReference type="InterPro" id="IPR007529">
    <property type="entry name" value="Znf_HIT"/>
</dbReference>
<dbReference type="Proteomes" id="UP001219567">
    <property type="component" value="Chromosome 6"/>
</dbReference>
<evidence type="ECO:0000256" key="3">
    <source>
        <dbReference type="ARBA" id="ARBA00022771"/>
    </source>
</evidence>
<dbReference type="Pfam" id="PF25790">
    <property type="entry name" value="BCD1"/>
    <property type="match status" value="1"/>
</dbReference>
<evidence type="ECO:0000256" key="4">
    <source>
        <dbReference type="ARBA" id="ARBA00022833"/>
    </source>
</evidence>
<dbReference type="CDD" id="cd23023">
    <property type="entry name" value="zf-HIT_BCD1"/>
    <property type="match status" value="1"/>
</dbReference>
<keyword evidence="4" id="KW-0862">Zinc</keyword>
<evidence type="ECO:0000313" key="11">
    <source>
        <dbReference type="Proteomes" id="UP001219567"/>
    </source>
</evidence>
<feature type="domain" description="HIT-type" evidence="9">
    <location>
        <begin position="6"/>
        <end position="40"/>
    </location>
</feature>
<feature type="compositionally biased region" description="Basic and acidic residues" evidence="8">
    <location>
        <begin position="443"/>
        <end position="464"/>
    </location>
</feature>
<dbReference type="GO" id="GO:0048254">
    <property type="term" value="P:snoRNA localization"/>
    <property type="evidence" value="ECO:0007669"/>
    <property type="project" value="TreeGrafter"/>
</dbReference>
<organism evidence="10 11">
    <name type="scientific">Malassezia yamatoensis</name>
    <dbReference type="NCBI Taxonomy" id="253288"/>
    <lineage>
        <taxon>Eukaryota</taxon>
        <taxon>Fungi</taxon>
        <taxon>Dikarya</taxon>
        <taxon>Basidiomycota</taxon>
        <taxon>Ustilaginomycotina</taxon>
        <taxon>Malasseziomycetes</taxon>
        <taxon>Malasseziales</taxon>
        <taxon>Malasseziaceae</taxon>
        <taxon>Malassezia</taxon>
    </lineage>
</organism>
<protein>
    <submittedName>
        <fullName evidence="10">Box C/D snoRNA accumulation</fullName>
    </submittedName>
</protein>
<evidence type="ECO:0000256" key="5">
    <source>
        <dbReference type="ARBA" id="ARBA00049598"/>
    </source>
</evidence>
<keyword evidence="1" id="KW-0597">Phosphoprotein</keyword>
<evidence type="ECO:0000256" key="8">
    <source>
        <dbReference type="SAM" id="MobiDB-lite"/>
    </source>
</evidence>
<evidence type="ECO:0000259" key="9">
    <source>
        <dbReference type="PROSITE" id="PS51083"/>
    </source>
</evidence>
<evidence type="ECO:0000313" key="10">
    <source>
        <dbReference type="EMBL" id="WFD00748.1"/>
    </source>
</evidence>
<dbReference type="Gene3D" id="3.30.60.190">
    <property type="match status" value="1"/>
</dbReference>
<keyword evidence="3 7" id="KW-0863">Zinc-finger</keyword>
<keyword evidence="2" id="KW-0479">Metal-binding</keyword>
<proteinExistence type="inferred from homology"/>